<comment type="caution">
    <text evidence="1">The sequence shown here is derived from an EMBL/GenBank/DDBJ whole genome shotgun (WGS) entry which is preliminary data.</text>
</comment>
<organism evidence="1 2">
    <name type="scientific">Guyanagaster necrorhizus</name>
    <dbReference type="NCBI Taxonomy" id="856835"/>
    <lineage>
        <taxon>Eukaryota</taxon>
        <taxon>Fungi</taxon>
        <taxon>Dikarya</taxon>
        <taxon>Basidiomycota</taxon>
        <taxon>Agaricomycotina</taxon>
        <taxon>Agaricomycetes</taxon>
        <taxon>Agaricomycetidae</taxon>
        <taxon>Agaricales</taxon>
        <taxon>Marasmiineae</taxon>
        <taxon>Physalacriaceae</taxon>
        <taxon>Guyanagaster</taxon>
    </lineage>
</organism>
<proteinExistence type="predicted"/>
<sequence length="58" mass="6663">MRRLQIFTWVLVRAKESPFNCNLGHFSFVQRRKEVGSYSGLHVRENISSKAANSPAKI</sequence>
<keyword evidence="2" id="KW-1185">Reference proteome</keyword>
<dbReference type="EMBL" id="MU250529">
    <property type="protein sequence ID" value="KAG7448524.1"/>
    <property type="molecule type" value="Genomic_DNA"/>
</dbReference>
<name>A0A9P7VX14_9AGAR</name>
<dbReference type="AlphaFoldDB" id="A0A9P7VX14"/>
<accession>A0A9P7VX14</accession>
<reference evidence="1" key="1">
    <citation type="submission" date="2020-11" db="EMBL/GenBank/DDBJ databases">
        <title>Adaptations for nitrogen fixation in a non-lichenized fungal sporocarp promotes dispersal by wood-feeding termites.</title>
        <authorList>
            <consortium name="DOE Joint Genome Institute"/>
            <person name="Koch R.A."/>
            <person name="Yoon G."/>
            <person name="Arayal U."/>
            <person name="Lail K."/>
            <person name="Amirebrahimi M."/>
            <person name="Labutti K."/>
            <person name="Lipzen A."/>
            <person name="Riley R."/>
            <person name="Barry K."/>
            <person name="Henrissat B."/>
            <person name="Grigoriev I.V."/>
            <person name="Herr J.R."/>
            <person name="Aime M.C."/>
        </authorList>
    </citation>
    <scope>NUCLEOTIDE SEQUENCE</scope>
    <source>
        <strain evidence="1">MCA 3950</strain>
    </source>
</reference>
<dbReference type="Proteomes" id="UP000812287">
    <property type="component" value="Unassembled WGS sequence"/>
</dbReference>
<dbReference type="GeneID" id="66108053"/>
<dbReference type="RefSeq" id="XP_043042024.1">
    <property type="nucleotide sequence ID" value="XM_043185756.1"/>
</dbReference>
<gene>
    <name evidence="1" type="ORF">BT62DRAFT_929612</name>
</gene>
<evidence type="ECO:0000313" key="2">
    <source>
        <dbReference type="Proteomes" id="UP000812287"/>
    </source>
</evidence>
<evidence type="ECO:0000313" key="1">
    <source>
        <dbReference type="EMBL" id="KAG7448524.1"/>
    </source>
</evidence>
<protein>
    <submittedName>
        <fullName evidence="1">Uncharacterized protein</fullName>
    </submittedName>
</protein>